<dbReference type="Gene3D" id="1.20.1070.10">
    <property type="entry name" value="Rhodopsin 7-helix transmembrane proteins"/>
    <property type="match status" value="1"/>
</dbReference>
<name>A0AAN5IF93_9BILA</name>
<keyword evidence="1" id="KW-0812">Transmembrane</keyword>
<keyword evidence="1" id="KW-0472">Membrane</keyword>
<dbReference type="PANTHER" id="PTHR31748:SF1">
    <property type="entry name" value="SERPENTINE RECEPTOR, CLASS V"/>
    <property type="match status" value="1"/>
</dbReference>
<keyword evidence="1" id="KW-1133">Transmembrane helix</keyword>
<dbReference type="InterPro" id="IPR019426">
    <property type="entry name" value="7TM_GPCR_serpentine_rcpt_Srv"/>
</dbReference>
<protein>
    <recommendedName>
        <fullName evidence="4">G protein-coupled receptor</fullName>
    </recommendedName>
</protein>
<reference evidence="3" key="1">
    <citation type="submission" date="2022-10" db="EMBL/GenBank/DDBJ databases">
        <title>Genome assembly of Pristionchus species.</title>
        <authorList>
            <person name="Yoshida K."/>
            <person name="Sommer R.J."/>
        </authorList>
    </citation>
    <scope>NUCLEOTIDE SEQUENCE [LARGE SCALE GENOMIC DNA]</scope>
    <source>
        <strain evidence="3">RS5460</strain>
    </source>
</reference>
<feature type="transmembrane region" description="Helical" evidence="1">
    <location>
        <begin position="129"/>
        <end position="150"/>
    </location>
</feature>
<dbReference type="CDD" id="cd00637">
    <property type="entry name" value="7tm_classA_rhodopsin-like"/>
    <property type="match status" value="1"/>
</dbReference>
<proteinExistence type="predicted"/>
<keyword evidence="3" id="KW-1185">Reference proteome</keyword>
<organism evidence="2 3">
    <name type="scientific">Pristionchus mayeri</name>
    <dbReference type="NCBI Taxonomy" id="1317129"/>
    <lineage>
        <taxon>Eukaryota</taxon>
        <taxon>Metazoa</taxon>
        <taxon>Ecdysozoa</taxon>
        <taxon>Nematoda</taxon>
        <taxon>Chromadorea</taxon>
        <taxon>Rhabditida</taxon>
        <taxon>Rhabditina</taxon>
        <taxon>Diplogasteromorpha</taxon>
        <taxon>Diplogasteroidea</taxon>
        <taxon>Neodiplogasteridae</taxon>
        <taxon>Pristionchus</taxon>
    </lineage>
</organism>
<feature type="transmembrane region" description="Helical" evidence="1">
    <location>
        <begin position="186"/>
        <end position="204"/>
    </location>
</feature>
<evidence type="ECO:0008006" key="4">
    <source>
        <dbReference type="Google" id="ProtNLM"/>
    </source>
</evidence>
<evidence type="ECO:0000256" key="1">
    <source>
        <dbReference type="SAM" id="Phobius"/>
    </source>
</evidence>
<evidence type="ECO:0000313" key="2">
    <source>
        <dbReference type="EMBL" id="GMR60661.1"/>
    </source>
</evidence>
<dbReference type="Pfam" id="PF10323">
    <property type="entry name" value="7TM_GPCR_Srv"/>
    <property type="match status" value="1"/>
</dbReference>
<feature type="transmembrane region" description="Helical" evidence="1">
    <location>
        <begin position="216"/>
        <end position="237"/>
    </location>
</feature>
<accession>A0AAN5IF93</accession>
<sequence>MLTDFYPYLMFISDLILIVTFPLQLRLLSILLCRNKKFGLESDFYRCLTQILLVDFVSALISIIATEPATYGMFREFYENNSGWISKAVIFQASPLCILSIYFHCLIALNRFTAMLFTMHHQSIWTPRLLRCLHFLGWFLAIFCSLPLIWPIKGSYTILKSPFGSRGLAFVITTSEANISYQAPPVVIGTFIELVILIVYFIIVGNARKYKKLTGIVVRTTVASVLMCSSGWFLIIFDGAASYYGHMYNGDV</sequence>
<dbReference type="EMBL" id="BTRK01000006">
    <property type="protein sequence ID" value="GMR60661.1"/>
    <property type="molecule type" value="Genomic_DNA"/>
</dbReference>
<evidence type="ECO:0000313" key="3">
    <source>
        <dbReference type="Proteomes" id="UP001328107"/>
    </source>
</evidence>
<dbReference type="AlphaFoldDB" id="A0AAN5IF93"/>
<dbReference type="SUPFAM" id="SSF81321">
    <property type="entry name" value="Family A G protein-coupled receptor-like"/>
    <property type="match status" value="1"/>
</dbReference>
<feature type="non-terminal residue" evidence="2">
    <location>
        <position position="252"/>
    </location>
</feature>
<gene>
    <name evidence="2" type="ORF">PMAYCL1PPCAC_30856</name>
</gene>
<comment type="caution">
    <text evidence="2">The sequence shown here is derived from an EMBL/GenBank/DDBJ whole genome shotgun (WGS) entry which is preliminary data.</text>
</comment>
<dbReference type="PANTHER" id="PTHR31748">
    <property type="entry name" value="SERPENTINE RECEPTOR, CLASS V"/>
    <property type="match status" value="1"/>
</dbReference>
<feature type="transmembrane region" description="Helical" evidence="1">
    <location>
        <begin position="6"/>
        <end position="32"/>
    </location>
</feature>
<feature type="transmembrane region" description="Helical" evidence="1">
    <location>
        <begin position="44"/>
        <end position="64"/>
    </location>
</feature>
<feature type="transmembrane region" description="Helical" evidence="1">
    <location>
        <begin position="84"/>
        <end position="109"/>
    </location>
</feature>
<dbReference type="Proteomes" id="UP001328107">
    <property type="component" value="Unassembled WGS sequence"/>
</dbReference>